<dbReference type="EMBL" id="KZ613746">
    <property type="protein sequence ID" value="PMD65310.1"/>
    <property type="molecule type" value="Genomic_DNA"/>
</dbReference>
<dbReference type="OrthoDB" id="3565091at2759"/>
<evidence type="ECO:0000256" key="2">
    <source>
        <dbReference type="ARBA" id="ARBA00022670"/>
    </source>
</evidence>
<organism evidence="7 8">
    <name type="scientific">Hyaloscypha bicolor E</name>
    <dbReference type="NCBI Taxonomy" id="1095630"/>
    <lineage>
        <taxon>Eukaryota</taxon>
        <taxon>Fungi</taxon>
        <taxon>Dikarya</taxon>
        <taxon>Ascomycota</taxon>
        <taxon>Pezizomycotina</taxon>
        <taxon>Leotiomycetes</taxon>
        <taxon>Helotiales</taxon>
        <taxon>Hyaloscyphaceae</taxon>
        <taxon>Hyaloscypha</taxon>
        <taxon>Hyaloscypha bicolor</taxon>
    </lineage>
</organism>
<dbReference type="Pfam" id="PF00082">
    <property type="entry name" value="Peptidase_S8"/>
    <property type="match status" value="1"/>
</dbReference>
<evidence type="ECO:0000256" key="3">
    <source>
        <dbReference type="ARBA" id="ARBA00022801"/>
    </source>
</evidence>
<dbReference type="InterPro" id="IPR000209">
    <property type="entry name" value="Peptidase_S8/S53_dom"/>
</dbReference>
<dbReference type="PROSITE" id="PS51892">
    <property type="entry name" value="SUBTILASE"/>
    <property type="match status" value="1"/>
</dbReference>
<dbReference type="PRINTS" id="PR00723">
    <property type="entry name" value="SUBTILISIN"/>
</dbReference>
<dbReference type="Proteomes" id="UP000235371">
    <property type="component" value="Unassembled WGS sequence"/>
</dbReference>
<proteinExistence type="inferred from homology"/>
<keyword evidence="4" id="KW-0720">Serine protease</keyword>
<dbReference type="SUPFAM" id="SSF52743">
    <property type="entry name" value="Subtilisin-like"/>
    <property type="match status" value="1"/>
</dbReference>
<comment type="similarity">
    <text evidence="1 5">Belongs to the peptidase S8 family.</text>
</comment>
<dbReference type="STRING" id="1095630.A0A2J6TQL6"/>
<evidence type="ECO:0000313" key="8">
    <source>
        <dbReference type="Proteomes" id="UP000235371"/>
    </source>
</evidence>
<dbReference type="InterPro" id="IPR015500">
    <property type="entry name" value="Peptidase_S8_subtilisin-rel"/>
</dbReference>
<evidence type="ECO:0000256" key="4">
    <source>
        <dbReference type="ARBA" id="ARBA00022825"/>
    </source>
</evidence>
<evidence type="ECO:0000256" key="5">
    <source>
        <dbReference type="PROSITE-ProRule" id="PRU01240"/>
    </source>
</evidence>
<gene>
    <name evidence="7" type="ORF">K444DRAFT_702925</name>
</gene>
<keyword evidence="2" id="KW-0645">Protease</keyword>
<dbReference type="RefSeq" id="XP_024742214.1">
    <property type="nucleotide sequence ID" value="XM_024888060.1"/>
</dbReference>
<dbReference type="CDD" id="cd00306">
    <property type="entry name" value="Peptidases_S8_S53"/>
    <property type="match status" value="1"/>
</dbReference>
<dbReference type="GO" id="GO:0004252">
    <property type="term" value="F:serine-type endopeptidase activity"/>
    <property type="evidence" value="ECO:0007669"/>
    <property type="project" value="InterPro"/>
</dbReference>
<dbReference type="InterPro" id="IPR036852">
    <property type="entry name" value="Peptidase_S8/S53_dom_sf"/>
</dbReference>
<keyword evidence="3" id="KW-0378">Hydrolase</keyword>
<feature type="domain" description="Peptidase S8/S53" evidence="6">
    <location>
        <begin position="8"/>
        <end position="252"/>
    </location>
</feature>
<dbReference type="GO" id="GO:0006508">
    <property type="term" value="P:proteolysis"/>
    <property type="evidence" value="ECO:0007669"/>
    <property type="project" value="UniProtKB-KW"/>
</dbReference>
<dbReference type="PROSITE" id="PS00138">
    <property type="entry name" value="SUBTILASE_SER"/>
    <property type="match status" value="1"/>
</dbReference>
<accession>A0A2J6TQL6</accession>
<name>A0A2J6TQL6_9HELO</name>
<dbReference type="InterPro" id="IPR023828">
    <property type="entry name" value="Peptidase_S8_Ser-AS"/>
</dbReference>
<keyword evidence="8" id="KW-1185">Reference proteome</keyword>
<dbReference type="AlphaFoldDB" id="A0A2J6TQL6"/>
<sequence>MFTSRSRTMKDTAAHGTGVVGLIAGAMGGVNPNVLIIPLALDPSLSTLCILRALRTGLSLQLGTATPFQFITGMFTPRRAVLNFSAGTPFLPDIGVGGGAHGAWEAMLPRLNASNVTTAGNDGPQALVTNSSPQIHGGPNSTLIVVGATDASGLPTLSTQFAPAHLALVDIYAIGEKVLVPWADLGVPGQSNRFTTRSGTSFAAPIITGLLSMLIARQDVTGTVNNGVMAKNVLRNQAINFKGQVWSNIEGYFIPRAATPWGPIACPQPARFFNPMTSFSFQNVPTNVPVIATSAVTLNFASYTVARPSQTPYRVPTSIF</sequence>
<dbReference type="GeneID" id="36596136"/>
<dbReference type="InParanoid" id="A0A2J6TQL6"/>
<protein>
    <submittedName>
        <fullName evidence="7">Subtilisin-like protein</fullName>
    </submittedName>
</protein>
<evidence type="ECO:0000313" key="7">
    <source>
        <dbReference type="EMBL" id="PMD65310.1"/>
    </source>
</evidence>
<dbReference type="InterPro" id="IPR050131">
    <property type="entry name" value="Peptidase_S8_subtilisin-like"/>
</dbReference>
<evidence type="ECO:0000259" key="6">
    <source>
        <dbReference type="Pfam" id="PF00082"/>
    </source>
</evidence>
<dbReference type="PANTHER" id="PTHR43806">
    <property type="entry name" value="PEPTIDASE S8"/>
    <property type="match status" value="1"/>
</dbReference>
<reference evidence="7 8" key="1">
    <citation type="submission" date="2016-04" db="EMBL/GenBank/DDBJ databases">
        <title>A degradative enzymes factory behind the ericoid mycorrhizal symbiosis.</title>
        <authorList>
            <consortium name="DOE Joint Genome Institute"/>
            <person name="Martino E."/>
            <person name="Morin E."/>
            <person name="Grelet G."/>
            <person name="Kuo A."/>
            <person name="Kohler A."/>
            <person name="Daghino S."/>
            <person name="Barry K."/>
            <person name="Choi C."/>
            <person name="Cichocki N."/>
            <person name="Clum A."/>
            <person name="Copeland A."/>
            <person name="Hainaut M."/>
            <person name="Haridas S."/>
            <person name="Labutti K."/>
            <person name="Lindquist E."/>
            <person name="Lipzen A."/>
            <person name="Khouja H.-R."/>
            <person name="Murat C."/>
            <person name="Ohm R."/>
            <person name="Olson A."/>
            <person name="Spatafora J."/>
            <person name="Veneault-Fourrey C."/>
            <person name="Henrissat B."/>
            <person name="Grigoriev I."/>
            <person name="Martin F."/>
            <person name="Perotto S."/>
        </authorList>
    </citation>
    <scope>NUCLEOTIDE SEQUENCE [LARGE SCALE GENOMIC DNA]</scope>
    <source>
        <strain evidence="7 8">E</strain>
    </source>
</reference>
<dbReference type="PANTHER" id="PTHR43806:SF11">
    <property type="entry name" value="CEREVISIN-RELATED"/>
    <property type="match status" value="1"/>
</dbReference>
<comment type="caution">
    <text evidence="5">Lacks conserved residue(s) required for the propagation of feature annotation.</text>
</comment>
<dbReference type="Gene3D" id="3.40.50.200">
    <property type="entry name" value="Peptidase S8/S53 domain"/>
    <property type="match status" value="1"/>
</dbReference>
<evidence type="ECO:0000256" key="1">
    <source>
        <dbReference type="ARBA" id="ARBA00011073"/>
    </source>
</evidence>